<dbReference type="Proteomes" id="UP001153678">
    <property type="component" value="Unassembled WGS sequence"/>
</dbReference>
<evidence type="ECO:0000313" key="2">
    <source>
        <dbReference type="Proteomes" id="UP001153678"/>
    </source>
</evidence>
<gene>
    <name evidence="1" type="ORF">FWILDA_LOCUS6747</name>
</gene>
<protein>
    <submittedName>
        <fullName evidence="1">4228_t:CDS:1</fullName>
    </submittedName>
</protein>
<keyword evidence="2" id="KW-1185">Reference proteome</keyword>
<comment type="caution">
    <text evidence="1">The sequence shown here is derived from an EMBL/GenBank/DDBJ whole genome shotgun (WGS) entry which is preliminary data.</text>
</comment>
<sequence length="80" mass="9113">MSQLNNKTVMMDQMQADYMREMIESCYQEKMYRFEANSSNTKNGSIFGHIGHVPIAGESIIDKISLSSDNSIEVEEDTDK</sequence>
<organism evidence="1 2">
    <name type="scientific">Funneliformis geosporum</name>
    <dbReference type="NCBI Taxonomy" id="1117311"/>
    <lineage>
        <taxon>Eukaryota</taxon>
        <taxon>Fungi</taxon>
        <taxon>Fungi incertae sedis</taxon>
        <taxon>Mucoromycota</taxon>
        <taxon>Glomeromycotina</taxon>
        <taxon>Glomeromycetes</taxon>
        <taxon>Glomerales</taxon>
        <taxon>Glomeraceae</taxon>
        <taxon>Funneliformis</taxon>
    </lineage>
</organism>
<reference evidence="1" key="1">
    <citation type="submission" date="2022-08" db="EMBL/GenBank/DDBJ databases">
        <authorList>
            <person name="Kallberg Y."/>
            <person name="Tangrot J."/>
            <person name="Rosling A."/>
        </authorList>
    </citation>
    <scope>NUCLEOTIDE SEQUENCE</scope>
    <source>
        <strain evidence="1">Wild A</strain>
    </source>
</reference>
<proteinExistence type="predicted"/>
<name>A0A9W4SN70_9GLOM</name>
<evidence type="ECO:0000313" key="1">
    <source>
        <dbReference type="EMBL" id="CAI2174745.1"/>
    </source>
</evidence>
<dbReference type="EMBL" id="CAMKVN010001252">
    <property type="protein sequence ID" value="CAI2174745.1"/>
    <property type="molecule type" value="Genomic_DNA"/>
</dbReference>
<accession>A0A9W4SN70</accession>
<dbReference type="AlphaFoldDB" id="A0A9W4SN70"/>